<dbReference type="Proteomes" id="UP000230233">
    <property type="component" value="Chromosome V"/>
</dbReference>
<evidence type="ECO:0000313" key="2">
    <source>
        <dbReference type="EMBL" id="PIC30319.1"/>
    </source>
</evidence>
<reference evidence="3" key="1">
    <citation type="submission" date="2017-10" db="EMBL/GenBank/DDBJ databases">
        <title>Rapid genome shrinkage in a self-fertile nematode reveals novel sperm competition proteins.</title>
        <authorList>
            <person name="Yin D."/>
            <person name="Schwarz E.M."/>
            <person name="Thomas C.G."/>
            <person name="Felde R.L."/>
            <person name="Korf I.F."/>
            <person name="Cutter A.D."/>
            <person name="Schartner C.M."/>
            <person name="Ralston E.J."/>
            <person name="Meyer B.J."/>
            <person name="Haag E.S."/>
        </authorList>
    </citation>
    <scope>NUCLEOTIDE SEQUENCE [LARGE SCALE GENOMIC DNA]</scope>
    <source>
        <strain evidence="3">JU1422</strain>
    </source>
</reference>
<dbReference type="PROSITE" id="PS50181">
    <property type="entry name" value="FBOX"/>
    <property type="match status" value="1"/>
</dbReference>
<accession>A0A2G5TSN8</accession>
<dbReference type="InterPro" id="IPR053222">
    <property type="entry name" value="Zygotic_Embryogenesis-Asso"/>
</dbReference>
<dbReference type="InterPro" id="IPR012885">
    <property type="entry name" value="F-box_Sdz-33"/>
</dbReference>
<dbReference type="PANTHER" id="PTHR22899:SF0">
    <property type="entry name" value="F-BOX ASSOCIATED DOMAIN-CONTAINING PROTEIN-RELATED"/>
    <property type="match status" value="1"/>
</dbReference>
<sequence>MPIPVLSLPISDLQYALNCMEIEELIAFSLCSKQTKNLAKSSNRTIKSGAEIDENIIRLDLFVFRLRWFKKKIRFSVREGSSIELHRGNGIKLLTKEGYTQSDWIAHLLSFSDSKVLDLKIKHVPSIAYLDTVRQLFPKCEILQIGENCSIEITKAAVSKFLSDVEGIDIESNSFNDENHISQFLNLNSKMLLLRNWENPHKVDLNDLSLANSAKLTISADITEKELNRFLKLWMKSNHTFFRPENMKFYLSREINSEEVLRRIKYQTVDHILQKRRLKREDGKELLISIGEKEVAFEFKG</sequence>
<comment type="caution">
    <text evidence="2">The sequence shown here is derived from an EMBL/GenBank/DDBJ whole genome shotgun (WGS) entry which is preliminary data.</text>
</comment>
<dbReference type="EMBL" id="PDUG01000005">
    <property type="protein sequence ID" value="PIC30319.1"/>
    <property type="molecule type" value="Genomic_DNA"/>
</dbReference>
<proteinExistence type="predicted"/>
<protein>
    <recommendedName>
        <fullName evidence="1">F-box domain-containing protein</fullName>
    </recommendedName>
</protein>
<evidence type="ECO:0000313" key="3">
    <source>
        <dbReference type="Proteomes" id="UP000230233"/>
    </source>
</evidence>
<dbReference type="PANTHER" id="PTHR22899">
    <property type="entry name" value="CYCLIN-RELATED F-BOX FAMILY"/>
    <property type="match status" value="1"/>
</dbReference>
<dbReference type="InterPro" id="IPR001810">
    <property type="entry name" value="F-box_dom"/>
</dbReference>
<evidence type="ECO:0000259" key="1">
    <source>
        <dbReference type="PROSITE" id="PS50181"/>
    </source>
</evidence>
<name>A0A2G5TSN8_9PELO</name>
<dbReference type="Pfam" id="PF00646">
    <property type="entry name" value="F-box"/>
    <property type="match status" value="1"/>
</dbReference>
<organism evidence="2 3">
    <name type="scientific">Caenorhabditis nigoni</name>
    <dbReference type="NCBI Taxonomy" id="1611254"/>
    <lineage>
        <taxon>Eukaryota</taxon>
        <taxon>Metazoa</taxon>
        <taxon>Ecdysozoa</taxon>
        <taxon>Nematoda</taxon>
        <taxon>Chromadorea</taxon>
        <taxon>Rhabditida</taxon>
        <taxon>Rhabditina</taxon>
        <taxon>Rhabditomorpha</taxon>
        <taxon>Rhabditoidea</taxon>
        <taxon>Rhabditidae</taxon>
        <taxon>Peloderinae</taxon>
        <taxon>Caenorhabditis</taxon>
    </lineage>
</organism>
<feature type="domain" description="F-box" evidence="1">
    <location>
        <begin position="2"/>
        <end position="49"/>
    </location>
</feature>
<keyword evidence="3" id="KW-1185">Reference proteome</keyword>
<dbReference type="AlphaFoldDB" id="A0A2G5TSN8"/>
<dbReference type="Pfam" id="PF07735">
    <property type="entry name" value="FBA_2"/>
    <property type="match status" value="1"/>
</dbReference>
<gene>
    <name evidence="2" type="primary">Cnig_chr_V.g21598</name>
    <name evidence="2" type="ORF">B9Z55_021598</name>
</gene>